<sequence>MRALPPYADALGITMASVDGMPVLTLPFADTVIGRPGFLHGGAIGGLLEVAAIAALHQALEAEGGGRIKPVNVTIDYMRGGREKATHARGTVTRLGNRVANVEATAWQDDPARPIAAARMNYLIVR</sequence>
<dbReference type="Proteomes" id="UP001427805">
    <property type="component" value="Unassembled WGS sequence"/>
</dbReference>
<dbReference type="Gene3D" id="3.10.129.10">
    <property type="entry name" value="Hotdog Thioesterase"/>
    <property type="match status" value="1"/>
</dbReference>
<dbReference type="InterPro" id="IPR029069">
    <property type="entry name" value="HotDog_dom_sf"/>
</dbReference>
<dbReference type="InterPro" id="IPR006683">
    <property type="entry name" value="Thioestr_dom"/>
</dbReference>
<dbReference type="EMBL" id="JBDIZK010000004">
    <property type="protein sequence ID" value="MEN3747301.1"/>
    <property type="molecule type" value="Genomic_DNA"/>
</dbReference>
<protein>
    <submittedName>
        <fullName evidence="3">PaaI family thioesterase</fullName>
        <ecNumber evidence="3">3.1.2.-</ecNumber>
    </submittedName>
</protein>
<evidence type="ECO:0000313" key="3">
    <source>
        <dbReference type="EMBL" id="MEN3747301.1"/>
    </source>
</evidence>
<evidence type="ECO:0000256" key="1">
    <source>
        <dbReference type="ARBA" id="ARBA00022801"/>
    </source>
</evidence>
<comment type="caution">
    <text evidence="3">The sequence shown here is derived from an EMBL/GenBank/DDBJ whole genome shotgun (WGS) entry which is preliminary data.</text>
</comment>
<name>A0ABV0B8S6_9SPHN</name>
<dbReference type="Pfam" id="PF03061">
    <property type="entry name" value="4HBT"/>
    <property type="match status" value="1"/>
</dbReference>
<proteinExistence type="predicted"/>
<keyword evidence="1 3" id="KW-0378">Hydrolase</keyword>
<dbReference type="NCBIfam" id="TIGR00369">
    <property type="entry name" value="unchar_dom_1"/>
    <property type="match status" value="1"/>
</dbReference>
<gene>
    <name evidence="3" type="ORF">TPR58_08980</name>
</gene>
<dbReference type="RefSeq" id="WP_346246293.1">
    <property type="nucleotide sequence ID" value="NZ_JBDIZK010000004.1"/>
</dbReference>
<keyword evidence="4" id="KW-1185">Reference proteome</keyword>
<dbReference type="InterPro" id="IPR003736">
    <property type="entry name" value="PAAI_dom"/>
</dbReference>
<evidence type="ECO:0000259" key="2">
    <source>
        <dbReference type="Pfam" id="PF03061"/>
    </source>
</evidence>
<evidence type="ECO:0000313" key="4">
    <source>
        <dbReference type="Proteomes" id="UP001427805"/>
    </source>
</evidence>
<dbReference type="CDD" id="cd03443">
    <property type="entry name" value="PaaI_thioesterase"/>
    <property type="match status" value="1"/>
</dbReference>
<feature type="domain" description="Thioesterase" evidence="2">
    <location>
        <begin position="37"/>
        <end position="112"/>
    </location>
</feature>
<dbReference type="SUPFAM" id="SSF54637">
    <property type="entry name" value="Thioesterase/thiol ester dehydrase-isomerase"/>
    <property type="match status" value="1"/>
</dbReference>
<dbReference type="GO" id="GO:0016787">
    <property type="term" value="F:hydrolase activity"/>
    <property type="evidence" value="ECO:0007669"/>
    <property type="project" value="UniProtKB-KW"/>
</dbReference>
<dbReference type="EC" id="3.1.2.-" evidence="3"/>
<organism evidence="3 4">
    <name type="scientific">Sphingomonas rustica</name>
    <dbReference type="NCBI Taxonomy" id="3103142"/>
    <lineage>
        <taxon>Bacteria</taxon>
        <taxon>Pseudomonadati</taxon>
        <taxon>Pseudomonadota</taxon>
        <taxon>Alphaproteobacteria</taxon>
        <taxon>Sphingomonadales</taxon>
        <taxon>Sphingomonadaceae</taxon>
        <taxon>Sphingomonas</taxon>
    </lineage>
</organism>
<accession>A0ABV0B8S6</accession>
<reference evidence="3 4" key="1">
    <citation type="submission" date="2024-05" db="EMBL/GenBank/DDBJ databases">
        <title>Sphingomonas sp. HF-S3 16S ribosomal RNA gene Genome sequencing and assembly.</title>
        <authorList>
            <person name="Lee H."/>
        </authorList>
    </citation>
    <scope>NUCLEOTIDE SEQUENCE [LARGE SCALE GENOMIC DNA]</scope>
    <source>
        <strain evidence="3 4">HF-S3</strain>
    </source>
</reference>